<dbReference type="Gene3D" id="1.10.287.950">
    <property type="entry name" value="Methyl-accepting chemotaxis protein"/>
    <property type="match status" value="1"/>
</dbReference>
<feature type="transmembrane region" description="Helical" evidence="8">
    <location>
        <begin position="7"/>
        <end position="30"/>
    </location>
</feature>
<keyword evidence="8" id="KW-0812">Transmembrane</keyword>
<proteinExistence type="inferred from homology"/>
<evidence type="ECO:0000256" key="7">
    <source>
        <dbReference type="SAM" id="Coils"/>
    </source>
</evidence>
<dbReference type="Pfam" id="PF00015">
    <property type="entry name" value="MCPsignal"/>
    <property type="match status" value="1"/>
</dbReference>
<sequence length="561" mass="60382">MNVRKKLNMAFSVIIGLMIASVIITLINLASIREQSELALGSRVQQLQLAEEVQKGIFQQGLYARAVILNNNEKTMQELKDSAKILDEDILEIKGLLISKEMKESWAKMNESNDLFNGQLEELIKAVENDNLKEASRIVNEKLTITNGAILTEAKMMIDYQNKKLGEARAATNDAIAFTKMIAIISVVVSILIGIFLMMMIKRTITRPLQQVTKAVEIVSNGDLSQEDINYKSKDEIGILTTSVNTMKENLRRLIQNIQSNAEHLSAAAEELSASTEEVTATNENISSQVATTSKVTEGSAKAANESAIATDETAQGVHRIAEAVQTLNHASTNARGISTNGVSILGQAKSQMDVISNSTSLVNQLVDKLAKQTEEIEKITGVITEITDQTNLLALNASIEAARAGEHGKGFAVVAEEVSKLADQSKESANLIVALTQEIKADTKNVEKAVENSLVSVQDGVQIIVDAGTSFATISEAINTMTSQIEDVSATAEQLSAGAEQVSASVKEISSGTQQTAGSIEVIVNAMGEQISTMVQVSEVAQDLSLSAQRLNEEISSFKV</sequence>
<evidence type="ECO:0000256" key="6">
    <source>
        <dbReference type="PROSITE-ProRule" id="PRU00284"/>
    </source>
</evidence>
<evidence type="ECO:0000259" key="10">
    <source>
        <dbReference type="PROSITE" id="PS50885"/>
    </source>
</evidence>
<keyword evidence="4 6" id="KW-0807">Transducer</keyword>
<evidence type="ECO:0000256" key="1">
    <source>
        <dbReference type="ARBA" id="ARBA00004236"/>
    </source>
</evidence>
<evidence type="ECO:0000256" key="5">
    <source>
        <dbReference type="ARBA" id="ARBA00029447"/>
    </source>
</evidence>
<dbReference type="Pfam" id="PF12729">
    <property type="entry name" value="4HB_MCP_1"/>
    <property type="match status" value="1"/>
</dbReference>
<dbReference type="PROSITE" id="PS50885">
    <property type="entry name" value="HAMP"/>
    <property type="match status" value="1"/>
</dbReference>
<dbReference type="PANTHER" id="PTHR32089:SF112">
    <property type="entry name" value="LYSOZYME-LIKE PROTEIN-RELATED"/>
    <property type="match status" value="1"/>
</dbReference>
<dbReference type="InterPro" id="IPR004089">
    <property type="entry name" value="MCPsignal_dom"/>
</dbReference>
<keyword evidence="7" id="KW-0175">Coiled coil</keyword>
<reference evidence="12" key="1">
    <citation type="journal article" date="2019" name="Int. J. Syst. Evol. Microbiol.">
        <title>The Global Catalogue of Microorganisms (GCM) 10K type strain sequencing project: providing services to taxonomists for standard genome sequencing and annotation.</title>
        <authorList>
            <consortium name="The Broad Institute Genomics Platform"/>
            <consortium name="The Broad Institute Genome Sequencing Center for Infectious Disease"/>
            <person name="Wu L."/>
            <person name="Ma J."/>
        </authorList>
    </citation>
    <scope>NUCLEOTIDE SEQUENCE [LARGE SCALE GENOMIC DNA]</scope>
    <source>
        <strain evidence="12">KCTC 33522</strain>
    </source>
</reference>
<feature type="domain" description="HAMP" evidence="10">
    <location>
        <begin position="203"/>
        <end position="256"/>
    </location>
</feature>
<keyword evidence="8" id="KW-1133">Transmembrane helix</keyword>
<name>A0ABW5Y311_9BACL</name>
<evidence type="ECO:0000313" key="12">
    <source>
        <dbReference type="Proteomes" id="UP001597568"/>
    </source>
</evidence>
<feature type="domain" description="Methyl-accepting transducer" evidence="9">
    <location>
        <begin position="275"/>
        <end position="511"/>
    </location>
</feature>
<keyword evidence="12" id="KW-1185">Reference proteome</keyword>
<keyword evidence="3 8" id="KW-0472">Membrane</keyword>
<dbReference type="Pfam" id="PF00672">
    <property type="entry name" value="HAMP"/>
    <property type="match status" value="1"/>
</dbReference>
<keyword evidence="2" id="KW-1003">Cell membrane</keyword>
<dbReference type="InterPro" id="IPR024478">
    <property type="entry name" value="HlyB_4HB_MCP"/>
</dbReference>
<organism evidence="11 12">
    <name type="scientific">Kurthia populi</name>
    <dbReference type="NCBI Taxonomy" id="1562132"/>
    <lineage>
        <taxon>Bacteria</taxon>
        <taxon>Bacillati</taxon>
        <taxon>Bacillota</taxon>
        <taxon>Bacilli</taxon>
        <taxon>Bacillales</taxon>
        <taxon>Caryophanaceae</taxon>
        <taxon>Kurthia</taxon>
    </lineage>
</organism>
<dbReference type="EMBL" id="JBHUOR010000125">
    <property type="protein sequence ID" value="MFD2869696.1"/>
    <property type="molecule type" value="Genomic_DNA"/>
</dbReference>
<dbReference type="InterPro" id="IPR003660">
    <property type="entry name" value="HAMP_dom"/>
</dbReference>
<dbReference type="SMART" id="SM00283">
    <property type="entry name" value="MA"/>
    <property type="match status" value="1"/>
</dbReference>
<evidence type="ECO:0000256" key="4">
    <source>
        <dbReference type="ARBA" id="ARBA00023224"/>
    </source>
</evidence>
<evidence type="ECO:0000256" key="2">
    <source>
        <dbReference type="ARBA" id="ARBA00022475"/>
    </source>
</evidence>
<protein>
    <submittedName>
        <fullName evidence="11">Methyl-accepting chemotaxis protein</fullName>
    </submittedName>
</protein>
<dbReference type="SMART" id="SM00304">
    <property type="entry name" value="HAMP"/>
    <property type="match status" value="2"/>
</dbReference>
<accession>A0ABW5Y311</accession>
<dbReference type="Proteomes" id="UP001597568">
    <property type="component" value="Unassembled WGS sequence"/>
</dbReference>
<dbReference type="CDD" id="cd06225">
    <property type="entry name" value="HAMP"/>
    <property type="match status" value="1"/>
</dbReference>
<comment type="caution">
    <text evidence="11">The sequence shown here is derived from an EMBL/GenBank/DDBJ whole genome shotgun (WGS) entry which is preliminary data.</text>
</comment>
<dbReference type="SUPFAM" id="SSF58104">
    <property type="entry name" value="Methyl-accepting chemotaxis protein (MCP) signaling domain"/>
    <property type="match status" value="1"/>
</dbReference>
<feature type="transmembrane region" description="Helical" evidence="8">
    <location>
        <begin position="181"/>
        <end position="201"/>
    </location>
</feature>
<comment type="subcellular location">
    <subcellularLocation>
        <location evidence="1">Cell membrane</location>
    </subcellularLocation>
</comment>
<dbReference type="PANTHER" id="PTHR32089">
    <property type="entry name" value="METHYL-ACCEPTING CHEMOTAXIS PROTEIN MCPB"/>
    <property type="match status" value="1"/>
</dbReference>
<evidence type="ECO:0000256" key="3">
    <source>
        <dbReference type="ARBA" id="ARBA00023136"/>
    </source>
</evidence>
<dbReference type="PROSITE" id="PS50111">
    <property type="entry name" value="CHEMOTAXIS_TRANSDUC_2"/>
    <property type="match status" value="1"/>
</dbReference>
<evidence type="ECO:0000313" key="11">
    <source>
        <dbReference type="EMBL" id="MFD2869696.1"/>
    </source>
</evidence>
<feature type="coiled-coil region" evidence="7">
    <location>
        <begin position="248"/>
        <end position="275"/>
    </location>
</feature>
<dbReference type="RefSeq" id="WP_380148322.1">
    <property type="nucleotide sequence ID" value="NZ_JBHUOR010000125.1"/>
</dbReference>
<evidence type="ECO:0000256" key="8">
    <source>
        <dbReference type="SAM" id="Phobius"/>
    </source>
</evidence>
<comment type="similarity">
    <text evidence="5">Belongs to the methyl-accepting chemotaxis (MCP) protein family.</text>
</comment>
<evidence type="ECO:0000259" key="9">
    <source>
        <dbReference type="PROSITE" id="PS50111"/>
    </source>
</evidence>
<gene>
    <name evidence="11" type="ORF">ACFSY7_14470</name>
</gene>
<dbReference type="Gene3D" id="6.10.340.10">
    <property type="match status" value="1"/>
</dbReference>